<dbReference type="GO" id="GO:0016746">
    <property type="term" value="F:acyltransferase activity"/>
    <property type="evidence" value="ECO:0007669"/>
    <property type="project" value="UniProtKB-KW"/>
</dbReference>
<feature type="compositionally biased region" description="Low complexity" evidence="5">
    <location>
        <begin position="28"/>
        <end position="52"/>
    </location>
</feature>
<feature type="compositionally biased region" description="Basic and acidic residues" evidence="5">
    <location>
        <begin position="1"/>
        <end position="12"/>
    </location>
</feature>
<dbReference type="InterPro" id="IPR029058">
    <property type="entry name" value="AB_hydrolase_fold"/>
</dbReference>
<feature type="domain" description="Poly-beta-hydroxybutyrate polymerase N-terminal" evidence="6">
    <location>
        <begin position="209"/>
        <end position="380"/>
    </location>
</feature>
<comment type="caution">
    <text evidence="7">The sequence shown here is derived from an EMBL/GenBank/DDBJ whole genome shotgun (WGS) entry which is preliminary data.</text>
</comment>
<keyword evidence="4" id="KW-0012">Acyltransferase</keyword>
<dbReference type="InterPro" id="IPR010963">
    <property type="entry name" value="PHA_synth_I"/>
</dbReference>
<evidence type="ECO:0000256" key="4">
    <source>
        <dbReference type="ARBA" id="ARBA00023315"/>
    </source>
</evidence>
<dbReference type="EMBL" id="SRXW01000004">
    <property type="protein sequence ID" value="TGY87963.1"/>
    <property type="molecule type" value="Genomic_DNA"/>
</dbReference>
<evidence type="ECO:0000256" key="3">
    <source>
        <dbReference type="ARBA" id="ARBA00022679"/>
    </source>
</evidence>
<dbReference type="AlphaFoldDB" id="A0A4S2GY34"/>
<evidence type="ECO:0000256" key="1">
    <source>
        <dbReference type="ARBA" id="ARBA00004496"/>
    </source>
</evidence>
<dbReference type="Gene3D" id="3.40.50.1820">
    <property type="entry name" value="alpha/beta hydrolase"/>
    <property type="match status" value="1"/>
</dbReference>
<accession>A0A4S2GY34</accession>
<dbReference type="InterPro" id="IPR010941">
    <property type="entry name" value="PhaC_N"/>
</dbReference>
<evidence type="ECO:0000313" key="8">
    <source>
        <dbReference type="Proteomes" id="UP000308054"/>
    </source>
</evidence>
<dbReference type="OrthoDB" id="7208816at2"/>
<dbReference type="Proteomes" id="UP000308054">
    <property type="component" value="Unassembled WGS sequence"/>
</dbReference>
<dbReference type="InterPro" id="IPR051321">
    <property type="entry name" value="PHA/PHB_synthase"/>
</dbReference>
<name>A0A4S2GY34_9PROT</name>
<comment type="subcellular location">
    <subcellularLocation>
        <location evidence="1">Cytoplasm</location>
    </subcellularLocation>
</comment>
<evidence type="ECO:0000256" key="2">
    <source>
        <dbReference type="ARBA" id="ARBA00022490"/>
    </source>
</evidence>
<proteinExistence type="predicted"/>
<dbReference type="PANTHER" id="PTHR36837">
    <property type="entry name" value="POLY(3-HYDROXYALKANOATE) POLYMERASE SUBUNIT PHAC"/>
    <property type="match status" value="1"/>
</dbReference>
<dbReference type="PANTHER" id="PTHR36837:SF5">
    <property type="entry name" value="POLY-3-HYDROXYBUTYRATE SYNTHASE"/>
    <property type="match status" value="1"/>
</dbReference>
<dbReference type="GO" id="GO:0005737">
    <property type="term" value="C:cytoplasm"/>
    <property type="evidence" value="ECO:0007669"/>
    <property type="project" value="UniProtKB-SubCell"/>
</dbReference>
<reference evidence="7 8" key="1">
    <citation type="journal article" date="2017" name="Int. J. Syst. Evol. Microbiol.">
        <title>Marinicauda algicola sp. nov., isolated from a marine red alga Rhodosorus marinus.</title>
        <authorList>
            <person name="Jeong S.E."/>
            <person name="Jeon S.H."/>
            <person name="Chun B.H."/>
            <person name="Kim D.W."/>
            <person name="Jeon C.O."/>
        </authorList>
    </citation>
    <scope>NUCLEOTIDE SEQUENCE [LARGE SCALE GENOMIC DNA]</scope>
    <source>
        <strain evidence="7 8">JCM 31718</strain>
    </source>
</reference>
<feature type="compositionally biased region" description="Basic residues" evidence="5">
    <location>
        <begin position="53"/>
        <end position="66"/>
    </location>
</feature>
<dbReference type="Pfam" id="PF07167">
    <property type="entry name" value="PhaC_N"/>
    <property type="match status" value="1"/>
</dbReference>
<dbReference type="SUPFAM" id="SSF53474">
    <property type="entry name" value="alpha/beta-Hydrolases"/>
    <property type="match status" value="1"/>
</dbReference>
<gene>
    <name evidence="7" type="primary">phaC</name>
    <name evidence="7" type="ORF">E5163_13745</name>
</gene>
<dbReference type="NCBIfam" id="TIGR01838">
    <property type="entry name" value="PHA_synth_I"/>
    <property type="match status" value="1"/>
</dbReference>
<evidence type="ECO:0000259" key="6">
    <source>
        <dbReference type="Pfam" id="PF07167"/>
    </source>
</evidence>
<evidence type="ECO:0000313" key="7">
    <source>
        <dbReference type="EMBL" id="TGY87963.1"/>
    </source>
</evidence>
<protein>
    <submittedName>
        <fullName evidence="7">Class I poly(R)-hydroxyalkanoic acid synthase</fullName>
    </submittedName>
</protein>
<keyword evidence="8" id="KW-1185">Reference proteome</keyword>
<sequence>MADSDRPEKDSPARPARRKPSASKQPGKARATAKSAAKSGVKSGAKSGAKSASKARTKPAARRKTATKSPKAAVSPRAEAPETGAMPPGAEIASSPFAYGALPEIPVEDVKRLEELSRNLMQSALKSQKVLSDVMRKSLEGDQSMLPQADPLHAGPEMLQVWENILSDPELLMQSQADLYRGYMDLWSGTMGRLMSGEAKPAVEPEKGDKRWRAKEWSEHPVFDAIKQSYLLNQRFLMGLVSGVKGVDEATKRKAEFVTRQIVDAMAPTNFALTNPEVIRETYETRGENLTRGLMNLVRDLERGQGRLALSQTDMEGFEVGKDLAATPGQVIFRNEVMELIQYAPATEKVRKRPLLIAPPWINKFYILDMRAKSSMIAWLVEQGFTVFLISWVNPGPELKDASFEDYIRKGLFTALEKVEQATGETKIDTVGYCIGGTMLGTALALMAAEGDTRIASATFFAAQLDFELAGDLLVFIDDEWFKEIGRLMDAQGGVLDGRTMADTFNMLRSNDLVWSFVINNYLLGRQPQAFDLLYWNADQTRMPKRLHLSYLENFYKKNRLARGEMEMAGHRLDLSKVTIPVFMQASREDHIAPAASVYRSVKLFGGKAQYMMAGSGHIAGVVNHPDAKKYQHWVNEALPDTLEEWLAGAKEHPGSWWPHWRAWLFDQSDTMVDAREPGGGRLKPICPAPGEYVKVRS</sequence>
<organism evidence="7 8">
    <name type="scientific">Marinicauda algicola</name>
    <dbReference type="NCBI Taxonomy" id="2029849"/>
    <lineage>
        <taxon>Bacteria</taxon>
        <taxon>Pseudomonadati</taxon>
        <taxon>Pseudomonadota</taxon>
        <taxon>Alphaproteobacteria</taxon>
        <taxon>Maricaulales</taxon>
        <taxon>Maricaulaceae</taxon>
        <taxon>Marinicauda</taxon>
    </lineage>
</organism>
<keyword evidence="3" id="KW-0808">Transferase</keyword>
<feature type="region of interest" description="Disordered" evidence="5">
    <location>
        <begin position="1"/>
        <end position="91"/>
    </location>
</feature>
<keyword evidence="2" id="KW-0963">Cytoplasm</keyword>
<dbReference type="GO" id="GO:0042619">
    <property type="term" value="P:poly-hydroxybutyrate biosynthetic process"/>
    <property type="evidence" value="ECO:0007669"/>
    <property type="project" value="InterPro"/>
</dbReference>
<evidence type="ECO:0000256" key="5">
    <source>
        <dbReference type="SAM" id="MobiDB-lite"/>
    </source>
</evidence>